<dbReference type="InterPro" id="IPR011032">
    <property type="entry name" value="GroES-like_sf"/>
</dbReference>
<protein>
    <recommendedName>
        <fullName evidence="6">Enoyl reductase (ER) domain-containing protein</fullName>
    </recommendedName>
</protein>
<dbReference type="InterPro" id="IPR020843">
    <property type="entry name" value="ER"/>
</dbReference>
<evidence type="ECO:0000313" key="8">
    <source>
        <dbReference type="Proteomes" id="UP001328107"/>
    </source>
</evidence>
<evidence type="ECO:0000256" key="1">
    <source>
        <dbReference type="ARBA" id="ARBA00004173"/>
    </source>
</evidence>
<dbReference type="Gene3D" id="3.90.180.10">
    <property type="entry name" value="Medium-chain alcohol dehydrogenases, catalytic domain"/>
    <property type="match status" value="1"/>
</dbReference>
<dbReference type="PANTHER" id="PTHR11695:SF294">
    <property type="entry name" value="RETICULON-4-INTERACTING PROTEIN 1, MITOCHONDRIAL"/>
    <property type="match status" value="1"/>
</dbReference>
<dbReference type="Pfam" id="PF18014">
    <property type="entry name" value="Acetyltransf_18"/>
    <property type="match status" value="1"/>
</dbReference>
<gene>
    <name evidence="7" type="ORF">PMAYCL1PPCAC_25974</name>
</gene>
<dbReference type="GO" id="GO:0016747">
    <property type="term" value="F:acyltransferase activity, transferring groups other than amino-acyl groups"/>
    <property type="evidence" value="ECO:0007669"/>
    <property type="project" value="InterPro"/>
</dbReference>
<dbReference type="InterPro" id="IPR013154">
    <property type="entry name" value="ADH-like_N"/>
</dbReference>
<dbReference type="Pfam" id="PF08240">
    <property type="entry name" value="ADH_N"/>
    <property type="match status" value="1"/>
</dbReference>
<dbReference type="Pfam" id="PF13602">
    <property type="entry name" value="ADH_zinc_N_2"/>
    <property type="match status" value="1"/>
</dbReference>
<dbReference type="Pfam" id="PF00583">
    <property type="entry name" value="Acetyltransf_1"/>
    <property type="match status" value="1"/>
</dbReference>
<comment type="subcellular location">
    <subcellularLocation>
        <location evidence="1">Mitochondrion</location>
    </subcellularLocation>
</comment>
<feature type="non-terminal residue" evidence="7">
    <location>
        <position position="1"/>
    </location>
</feature>
<comment type="similarity">
    <text evidence="2">Belongs to the zinc-containing alcohol dehydrogenase family. Quinone oxidoreductase subfamily.</text>
</comment>
<evidence type="ECO:0000313" key="7">
    <source>
        <dbReference type="EMBL" id="GMR55779.1"/>
    </source>
</evidence>
<dbReference type="SUPFAM" id="SSF50129">
    <property type="entry name" value="GroES-like"/>
    <property type="match status" value="1"/>
</dbReference>
<dbReference type="EMBL" id="BTRK01000005">
    <property type="protein sequence ID" value="GMR55779.1"/>
    <property type="molecule type" value="Genomic_DNA"/>
</dbReference>
<keyword evidence="4" id="KW-0560">Oxidoreductase</keyword>
<dbReference type="SMART" id="SM00829">
    <property type="entry name" value="PKS_ER"/>
    <property type="match status" value="1"/>
</dbReference>
<dbReference type="Proteomes" id="UP001328107">
    <property type="component" value="Unassembled WGS sequence"/>
</dbReference>
<organism evidence="7 8">
    <name type="scientific">Pristionchus mayeri</name>
    <dbReference type="NCBI Taxonomy" id="1317129"/>
    <lineage>
        <taxon>Eukaryota</taxon>
        <taxon>Metazoa</taxon>
        <taxon>Ecdysozoa</taxon>
        <taxon>Nematoda</taxon>
        <taxon>Chromadorea</taxon>
        <taxon>Rhabditida</taxon>
        <taxon>Rhabditina</taxon>
        <taxon>Diplogasteromorpha</taxon>
        <taxon>Diplogasteroidea</taxon>
        <taxon>Neodiplogasteridae</taxon>
        <taxon>Pristionchus</taxon>
    </lineage>
</organism>
<dbReference type="InterPro" id="IPR016181">
    <property type="entry name" value="Acyl_CoA_acyltransferase"/>
</dbReference>
<dbReference type="GO" id="GO:0016491">
    <property type="term" value="F:oxidoreductase activity"/>
    <property type="evidence" value="ECO:0007669"/>
    <property type="project" value="UniProtKB-KW"/>
</dbReference>
<proteinExistence type="inferred from homology"/>
<evidence type="ECO:0000256" key="3">
    <source>
        <dbReference type="ARBA" id="ARBA00022946"/>
    </source>
</evidence>
<dbReference type="InterPro" id="IPR037397">
    <property type="entry name" value="RTN4IP1"/>
</dbReference>
<keyword evidence="8" id="KW-1185">Reference proteome</keyword>
<dbReference type="GO" id="GO:0005739">
    <property type="term" value="C:mitochondrion"/>
    <property type="evidence" value="ECO:0007669"/>
    <property type="project" value="UniProtKB-SubCell"/>
</dbReference>
<dbReference type="Gene3D" id="3.40.50.720">
    <property type="entry name" value="NAD(P)-binding Rossmann-like Domain"/>
    <property type="match status" value="1"/>
</dbReference>
<feature type="domain" description="Enoyl reductase (ER)" evidence="6">
    <location>
        <begin position="33"/>
        <end position="369"/>
    </location>
</feature>
<sequence>NSLIFTEMLSRRLLAPFRSASSSIRAWQVDEWGGDLRLEANYTRPVITGPNQVLAASVNPIDTYQIKGYGNEMLKAWKMVADRSFGPVSRLPYTPGKDCAGVIEAIGPDVTRLQVGNKVMGVTQPEATRGTLADLVVLDSDATVGVPINSTFEEAASLPYVACTVWNAFLVARLNKENAKDNRVLIHGGSGGVGTMAIQLLRAWGARKIVVTCSADSFEMVRSLGAEPVDYRSPTATEELIAAGPYEVVLSCVDSPLSEWSDKIMGIWRNCVHVSIVSPMLNDTDRYGLPMGLATTACKYFARSFESSLQGRWFSYAYFLPNRDCLQEVATLVEQGQIKPMVEKVYSFEQVPEAFEKVAQKHGRGKSIVKMEMTVLPSFSIVDEGTPRLWNEWAELVRSEKWTSDDNTEGGFLGCVVWNEYEEMAFIGFYLVHPSMVGKGIGSKLWKRAFSRIPAHLNVGLRAVPEMAEKYASKDMPHFVSSLAKWELTVTETRELCSKASPSASTLRLISDLSPEQRKELHEFDRRVTNRDRSDLLSLFFEFDRTAGSCLLNGEGKIVGYAGVTSTGFTTENKFKLGPVYASSTEDALTLIQPLADYCESISADSRILVKTLTGTVGDRSIGSLIGTKPTNEGTTLFSKPFTSTINGEMCYIPHNNSGHFDA</sequence>
<evidence type="ECO:0000256" key="2">
    <source>
        <dbReference type="ARBA" id="ARBA00010371"/>
    </source>
</evidence>
<evidence type="ECO:0000259" key="6">
    <source>
        <dbReference type="SMART" id="SM00829"/>
    </source>
</evidence>
<dbReference type="SUPFAM" id="SSF55729">
    <property type="entry name" value="Acyl-CoA N-acyltransferases (Nat)"/>
    <property type="match status" value="1"/>
</dbReference>
<dbReference type="InterPro" id="IPR036291">
    <property type="entry name" value="NAD(P)-bd_dom_sf"/>
</dbReference>
<dbReference type="PANTHER" id="PTHR11695">
    <property type="entry name" value="ALCOHOL DEHYDROGENASE RELATED"/>
    <property type="match status" value="1"/>
</dbReference>
<dbReference type="CDD" id="cd04301">
    <property type="entry name" value="NAT_SF"/>
    <property type="match status" value="1"/>
</dbReference>
<keyword evidence="3" id="KW-0809">Transit peptide</keyword>
<accession>A0AAN5D522</accession>
<dbReference type="AlphaFoldDB" id="A0AAN5D522"/>
<dbReference type="Gene3D" id="3.40.630.90">
    <property type="match status" value="1"/>
</dbReference>
<evidence type="ECO:0000256" key="4">
    <source>
        <dbReference type="ARBA" id="ARBA00023002"/>
    </source>
</evidence>
<dbReference type="InterPro" id="IPR041496">
    <property type="entry name" value="YitH/HolE_GNAT"/>
</dbReference>
<dbReference type="FunFam" id="3.40.50.720:FF:000147">
    <property type="entry name" value="Reticulon-4-interacting protein 1 homolog, mitochondrial"/>
    <property type="match status" value="1"/>
</dbReference>
<reference evidence="8" key="1">
    <citation type="submission" date="2022-10" db="EMBL/GenBank/DDBJ databases">
        <title>Genome assembly of Pristionchus species.</title>
        <authorList>
            <person name="Yoshida K."/>
            <person name="Sommer R.J."/>
        </authorList>
    </citation>
    <scope>NUCLEOTIDE SEQUENCE [LARGE SCALE GENOMIC DNA]</scope>
    <source>
        <strain evidence="8">RS5460</strain>
    </source>
</reference>
<name>A0AAN5D522_9BILA</name>
<dbReference type="InterPro" id="IPR050700">
    <property type="entry name" value="YIM1/Zinc_Alcohol_DH_Fams"/>
</dbReference>
<dbReference type="CDD" id="cd08248">
    <property type="entry name" value="RTN4I1"/>
    <property type="match status" value="1"/>
</dbReference>
<evidence type="ECO:0000256" key="5">
    <source>
        <dbReference type="ARBA" id="ARBA00023128"/>
    </source>
</evidence>
<dbReference type="InterPro" id="IPR000182">
    <property type="entry name" value="GNAT_dom"/>
</dbReference>
<keyword evidence="5" id="KW-0496">Mitochondrion</keyword>
<dbReference type="SUPFAM" id="SSF51735">
    <property type="entry name" value="NAD(P)-binding Rossmann-fold domains"/>
    <property type="match status" value="1"/>
</dbReference>
<comment type="caution">
    <text evidence="7">The sequence shown here is derived from an EMBL/GenBank/DDBJ whole genome shotgun (WGS) entry which is preliminary data.</text>
</comment>